<dbReference type="Gene3D" id="1.25.40.10">
    <property type="entry name" value="Tetratricopeptide repeat domain"/>
    <property type="match status" value="1"/>
</dbReference>
<evidence type="ECO:0000256" key="1">
    <source>
        <dbReference type="ARBA" id="ARBA00023125"/>
    </source>
</evidence>
<accession>A0ABS2G8M0</accession>
<dbReference type="PANTHER" id="PTHR46558:SF11">
    <property type="entry name" value="HTH-TYPE TRANSCRIPTIONAL REGULATOR XRE"/>
    <property type="match status" value="1"/>
</dbReference>
<evidence type="ECO:0000313" key="4">
    <source>
        <dbReference type="Proteomes" id="UP000729290"/>
    </source>
</evidence>
<gene>
    <name evidence="3" type="ORF">H9X83_02650</name>
</gene>
<dbReference type="PANTHER" id="PTHR46558">
    <property type="entry name" value="TRACRIPTIONAL REGULATORY PROTEIN-RELATED-RELATED"/>
    <property type="match status" value="1"/>
</dbReference>
<dbReference type="InterPro" id="IPR010982">
    <property type="entry name" value="Lambda_DNA-bd_dom_sf"/>
</dbReference>
<dbReference type="Pfam" id="PF01381">
    <property type="entry name" value="HTH_3"/>
    <property type="match status" value="1"/>
</dbReference>
<reference evidence="3 4" key="1">
    <citation type="journal article" date="2021" name="Sci. Rep.">
        <title>The distribution of antibiotic resistance genes in chicken gut microbiota commensals.</title>
        <authorList>
            <person name="Juricova H."/>
            <person name="Matiasovicova J."/>
            <person name="Kubasova T."/>
            <person name="Cejkova D."/>
            <person name="Rychlik I."/>
        </authorList>
    </citation>
    <scope>NUCLEOTIDE SEQUENCE [LARGE SCALE GENOMIC DNA]</scope>
    <source>
        <strain evidence="3 4">An431b</strain>
    </source>
</reference>
<feature type="domain" description="HTH cro/C1-type" evidence="2">
    <location>
        <begin position="7"/>
        <end position="61"/>
    </location>
</feature>
<proteinExistence type="predicted"/>
<dbReference type="SUPFAM" id="SSF47413">
    <property type="entry name" value="lambda repressor-like DNA-binding domains"/>
    <property type="match status" value="1"/>
</dbReference>
<dbReference type="Gene3D" id="1.10.260.40">
    <property type="entry name" value="lambda repressor-like DNA-binding domains"/>
    <property type="match status" value="1"/>
</dbReference>
<comment type="caution">
    <text evidence="3">The sequence shown here is derived from an EMBL/GenBank/DDBJ whole genome shotgun (WGS) entry which is preliminary data.</text>
</comment>
<dbReference type="InterPro" id="IPR001387">
    <property type="entry name" value="Cro/C1-type_HTH"/>
</dbReference>
<keyword evidence="1" id="KW-0238">DNA-binding</keyword>
<dbReference type="PROSITE" id="PS50943">
    <property type="entry name" value="HTH_CROC1"/>
    <property type="match status" value="1"/>
</dbReference>
<dbReference type="RefSeq" id="WP_205132977.1">
    <property type="nucleotide sequence ID" value="NZ_JACSNT010000003.1"/>
</dbReference>
<evidence type="ECO:0000259" key="2">
    <source>
        <dbReference type="PROSITE" id="PS50943"/>
    </source>
</evidence>
<dbReference type="EMBL" id="JACSNV010000003">
    <property type="protein sequence ID" value="MBM6877060.1"/>
    <property type="molecule type" value="Genomic_DNA"/>
</dbReference>
<sequence>MSLGEVIRKYRKTEGMTQEEMAERLGVTASAVNKWERGNSYPDITLLAPIARLLHISLDTLLSFRGELTKKEVGEILKEAQRRLEETEYGDAFSWAKRQINQYPDCEVLILQLALCFDAYRVVHEVTDAEAYDRYFCGVYERLLESGEERIRMQAADALVGFYRRKKDYPQAEKYLEYFSMQNPERKRNQAQIYGETGRIQEAYRTYEELLFSDYQRISAELYGMYQLALKEKDLEMAHRLVSKQAELARCFEMGRYYEVSTGLELATMEKDTEQVLALMREMLSSVEEIGDFRNAWLYRHMEFRKMEEGVAAEMKEKLLQCFRDEETYGFLKENKEWRELGKGDPSF</sequence>
<evidence type="ECO:0000313" key="3">
    <source>
        <dbReference type="EMBL" id="MBM6877060.1"/>
    </source>
</evidence>
<dbReference type="CDD" id="cd00093">
    <property type="entry name" value="HTH_XRE"/>
    <property type="match status" value="1"/>
</dbReference>
<protein>
    <submittedName>
        <fullName evidence="3">Helix-turn-helix transcriptional regulator</fullName>
    </submittedName>
</protein>
<dbReference type="InterPro" id="IPR011990">
    <property type="entry name" value="TPR-like_helical_dom_sf"/>
</dbReference>
<organism evidence="3 4">
    <name type="scientific">Anaerotignum lactatifermentans</name>
    <dbReference type="NCBI Taxonomy" id="160404"/>
    <lineage>
        <taxon>Bacteria</taxon>
        <taxon>Bacillati</taxon>
        <taxon>Bacillota</taxon>
        <taxon>Clostridia</taxon>
        <taxon>Lachnospirales</taxon>
        <taxon>Anaerotignaceae</taxon>
        <taxon>Anaerotignum</taxon>
    </lineage>
</organism>
<keyword evidence="4" id="KW-1185">Reference proteome</keyword>
<name>A0ABS2G8M0_9FIRM</name>
<dbReference type="SMART" id="SM00530">
    <property type="entry name" value="HTH_XRE"/>
    <property type="match status" value="1"/>
</dbReference>
<dbReference type="Proteomes" id="UP000729290">
    <property type="component" value="Unassembled WGS sequence"/>
</dbReference>